<dbReference type="GO" id="GO:0000160">
    <property type="term" value="P:phosphorelay signal transduction system"/>
    <property type="evidence" value="ECO:0007669"/>
    <property type="project" value="UniProtKB-KW"/>
</dbReference>
<keyword evidence="4" id="KW-0238">DNA-binding</keyword>
<accession>A0AAW9RNL7</accession>
<feature type="domain" description="Response regulatory" evidence="8">
    <location>
        <begin position="7"/>
        <end position="121"/>
    </location>
</feature>
<dbReference type="SUPFAM" id="SSF46894">
    <property type="entry name" value="C-terminal effector domain of the bipartite response regulators"/>
    <property type="match status" value="1"/>
</dbReference>
<evidence type="ECO:0000256" key="1">
    <source>
        <dbReference type="ARBA" id="ARBA00022553"/>
    </source>
</evidence>
<dbReference type="InterPro" id="IPR001789">
    <property type="entry name" value="Sig_transdc_resp-reg_receiver"/>
</dbReference>
<dbReference type="AlphaFoldDB" id="A0AAW9RNL7"/>
<dbReference type="InterPro" id="IPR000792">
    <property type="entry name" value="Tscrpt_reg_LuxR_C"/>
</dbReference>
<dbReference type="InterPro" id="IPR016032">
    <property type="entry name" value="Sig_transdc_resp-reg_C-effctor"/>
</dbReference>
<reference evidence="9 10" key="1">
    <citation type="submission" date="2024-02" db="EMBL/GenBank/DDBJ databases">
        <title>Genome analysis and characterization of Microbaculum marinisediminis sp. nov., isolated from marine sediment.</title>
        <authorList>
            <person name="Du Z.-J."/>
            <person name="Ye Y.-Q."/>
            <person name="Zhang Z.-R."/>
            <person name="Yuan S.-M."/>
            <person name="Zhang X.-Y."/>
        </authorList>
    </citation>
    <scope>NUCLEOTIDE SEQUENCE [LARGE SCALE GENOMIC DNA]</scope>
    <source>
        <strain evidence="9 10">SDUM1044001</strain>
    </source>
</reference>
<feature type="domain" description="HTH luxR-type" evidence="7">
    <location>
        <begin position="134"/>
        <end position="198"/>
    </location>
</feature>
<dbReference type="CDD" id="cd06170">
    <property type="entry name" value="LuxR_C_like"/>
    <property type="match status" value="1"/>
</dbReference>
<dbReference type="PANTHER" id="PTHR44688">
    <property type="entry name" value="DNA-BINDING TRANSCRIPTIONAL ACTIVATOR DEVR_DOSR"/>
    <property type="match status" value="1"/>
</dbReference>
<evidence type="ECO:0000313" key="10">
    <source>
        <dbReference type="Proteomes" id="UP001378188"/>
    </source>
</evidence>
<dbReference type="EMBL" id="JAZHOF010000002">
    <property type="protein sequence ID" value="MEJ8570999.1"/>
    <property type="molecule type" value="Genomic_DNA"/>
</dbReference>
<dbReference type="PRINTS" id="PR00038">
    <property type="entry name" value="HTHLUXR"/>
</dbReference>
<evidence type="ECO:0000313" key="9">
    <source>
        <dbReference type="EMBL" id="MEJ8570999.1"/>
    </source>
</evidence>
<evidence type="ECO:0000256" key="3">
    <source>
        <dbReference type="ARBA" id="ARBA00023015"/>
    </source>
</evidence>
<dbReference type="RefSeq" id="WP_340328688.1">
    <property type="nucleotide sequence ID" value="NZ_JAZHOF010000002.1"/>
</dbReference>
<dbReference type="Pfam" id="PF00196">
    <property type="entry name" value="GerE"/>
    <property type="match status" value="1"/>
</dbReference>
<dbReference type="PROSITE" id="PS50043">
    <property type="entry name" value="HTH_LUXR_2"/>
    <property type="match status" value="1"/>
</dbReference>
<evidence type="ECO:0000256" key="4">
    <source>
        <dbReference type="ARBA" id="ARBA00023125"/>
    </source>
</evidence>
<dbReference type="PROSITE" id="PS50110">
    <property type="entry name" value="RESPONSE_REGULATORY"/>
    <property type="match status" value="1"/>
</dbReference>
<dbReference type="FunFam" id="3.40.50.2300:FF:000018">
    <property type="entry name" value="DNA-binding transcriptional regulator NtrC"/>
    <property type="match status" value="1"/>
</dbReference>
<evidence type="ECO:0000259" key="8">
    <source>
        <dbReference type="PROSITE" id="PS50110"/>
    </source>
</evidence>
<keyword evidence="1 6" id="KW-0597">Phosphoprotein</keyword>
<feature type="modified residue" description="4-aspartylphosphate" evidence="6">
    <location>
        <position position="56"/>
    </location>
</feature>
<keyword evidence="10" id="KW-1185">Reference proteome</keyword>
<name>A0AAW9RNL7_9HYPH</name>
<dbReference type="InterPro" id="IPR011006">
    <property type="entry name" value="CheY-like_superfamily"/>
</dbReference>
<dbReference type="SMART" id="SM00421">
    <property type="entry name" value="HTH_LUXR"/>
    <property type="match status" value="1"/>
</dbReference>
<sequence length="198" mass="21391">MTTALKSIHIVDDDPAVRDALSVVFTLEGYTVCVYSNATDFLSSAGNSAPDCVLLDVHMPGKSGLDVLKELGAANFSAPVFIISGQGDIPMAVRAIKDGAFDFIEKPFDADTVVRRVEQAISAERRRPSAEPSLPEFSEALTPRERDVLREIALGATNKEAGRRLGISPRTIEVHRARIMEKLGARNTADLMRIVLGG</sequence>
<protein>
    <submittedName>
        <fullName evidence="9">Response regulator</fullName>
    </submittedName>
</protein>
<keyword evidence="3" id="KW-0805">Transcription regulation</keyword>
<evidence type="ECO:0000256" key="2">
    <source>
        <dbReference type="ARBA" id="ARBA00023012"/>
    </source>
</evidence>
<keyword evidence="2" id="KW-0902">Two-component regulatory system</keyword>
<comment type="caution">
    <text evidence="9">The sequence shown here is derived from an EMBL/GenBank/DDBJ whole genome shotgun (WGS) entry which is preliminary data.</text>
</comment>
<organism evidence="9 10">
    <name type="scientific">Microbaculum marinum</name>
    <dbReference type="NCBI Taxonomy" id="1764581"/>
    <lineage>
        <taxon>Bacteria</taxon>
        <taxon>Pseudomonadati</taxon>
        <taxon>Pseudomonadota</taxon>
        <taxon>Alphaproteobacteria</taxon>
        <taxon>Hyphomicrobiales</taxon>
        <taxon>Tepidamorphaceae</taxon>
        <taxon>Microbaculum</taxon>
    </lineage>
</organism>
<dbReference type="Pfam" id="PF00072">
    <property type="entry name" value="Response_reg"/>
    <property type="match status" value="1"/>
</dbReference>
<dbReference type="Gene3D" id="3.40.50.2300">
    <property type="match status" value="1"/>
</dbReference>
<dbReference type="GO" id="GO:0003677">
    <property type="term" value="F:DNA binding"/>
    <property type="evidence" value="ECO:0007669"/>
    <property type="project" value="UniProtKB-KW"/>
</dbReference>
<dbReference type="PANTHER" id="PTHR44688:SF16">
    <property type="entry name" value="DNA-BINDING TRANSCRIPTIONAL ACTIVATOR DEVR_DOSR"/>
    <property type="match status" value="1"/>
</dbReference>
<dbReference type="SMART" id="SM00448">
    <property type="entry name" value="REC"/>
    <property type="match status" value="1"/>
</dbReference>
<dbReference type="GO" id="GO:0006355">
    <property type="term" value="P:regulation of DNA-templated transcription"/>
    <property type="evidence" value="ECO:0007669"/>
    <property type="project" value="InterPro"/>
</dbReference>
<evidence type="ECO:0000259" key="7">
    <source>
        <dbReference type="PROSITE" id="PS50043"/>
    </source>
</evidence>
<evidence type="ECO:0000256" key="5">
    <source>
        <dbReference type="ARBA" id="ARBA00023163"/>
    </source>
</evidence>
<evidence type="ECO:0000256" key="6">
    <source>
        <dbReference type="PROSITE-ProRule" id="PRU00169"/>
    </source>
</evidence>
<dbReference type="InterPro" id="IPR036388">
    <property type="entry name" value="WH-like_DNA-bd_sf"/>
</dbReference>
<gene>
    <name evidence="9" type="ORF">V3328_05920</name>
</gene>
<dbReference type="Gene3D" id="1.10.10.10">
    <property type="entry name" value="Winged helix-like DNA-binding domain superfamily/Winged helix DNA-binding domain"/>
    <property type="match status" value="1"/>
</dbReference>
<dbReference type="SUPFAM" id="SSF52172">
    <property type="entry name" value="CheY-like"/>
    <property type="match status" value="1"/>
</dbReference>
<dbReference type="Proteomes" id="UP001378188">
    <property type="component" value="Unassembled WGS sequence"/>
</dbReference>
<proteinExistence type="predicted"/>
<keyword evidence="5" id="KW-0804">Transcription</keyword>